<dbReference type="EMBL" id="QGKW02002005">
    <property type="protein sequence ID" value="KAF2542121.1"/>
    <property type="molecule type" value="Genomic_DNA"/>
</dbReference>
<feature type="transmembrane region" description="Helical" evidence="1">
    <location>
        <begin position="91"/>
        <end position="112"/>
    </location>
</feature>
<feature type="transmembrane region" description="Helical" evidence="1">
    <location>
        <begin position="144"/>
        <end position="162"/>
    </location>
</feature>
<evidence type="ECO:0000313" key="2">
    <source>
        <dbReference type="EMBL" id="KAF2542121.1"/>
    </source>
</evidence>
<evidence type="ECO:0000313" key="3">
    <source>
        <dbReference type="Proteomes" id="UP000712281"/>
    </source>
</evidence>
<gene>
    <name evidence="2" type="ORF">F2Q68_00031034</name>
</gene>
<dbReference type="Proteomes" id="UP000712281">
    <property type="component" value="Unassembled WGS sequence"/>
</dbReference>
<feature type="transmembrane region" description="Helical" evidence="1">
    <location>
        <begin position="66"/>
        <end position="85"/>
    </location>
</feature>
<keyword evidence="1" id="KW-0472">Membrane</keyword>
<proteinExistence type="predicted"/>
<evidence type="ECO:0000256" key="1">
    <source>
        <dbReference type="SAM" id="Phobius"/>
    </source>
</evidence>
<sequence>MPSLEVGDFPKGRPRIWVVSSNARRRISFIEVLCILFLRARRFWLGFPVSFIRRAFSFSIEFWSRWLFLFFSGILAGLFIFVLTAKCGSTFHGRMTFTFMEGIVFVGIVLSLRIRVDGSAGVVTLILPYWVTETRLLNGSRSRWSLILGCQYFFGLVVRFLFRPACCNSGFAEACSAAEVAVSSLPCSVRIERSGSLEYGRLRYFEDLVFPLMDQTAVGFILWL</sequence>
<comment type="caution">
    <text evidence="2">The sequence shown here is derived from an EMBL/GenBank/DDBJ whole genome shotgun (WGS) entry which is preliminary data.</text>
</comment>
<keyword evidence="1" id="KW-1133">Transmembrane helix</keyword>
<keyword evidence="1" id="KW-0812">Transmembrane</keyword>
<accession>A0A8S9G8V5</accession>
<organism evidence="2 3">
    <name type="scientific">Brassica cretica</name>
    <name type="common">Mustard</name>
    <dbReference type="NCBI Taxonomy" id="69181"/>
    <lineage>
        <taxon>Eukaryota</taxon>
        <taxon>Viridiplantae</taxon>
        <taxon>Streptophyta</taxon>
        <taxon>Embryophyta</taxon>
        <taxon>Tracheophyta</taxon>
        <taxon>Spermatophyta</taxon>
        <taxon>Magnoliopsida</taxon>
        <taxon>eudicotyledons</taxon>
        <taxon>Gunneridae</taxon>
        <taxon>Pentapetalae</taxon>
        <taxon>rosids</taxon>
        <taxon>malvids</taxon>
        <taxon>Brassicales</taxon>
        <taxon>Brassicaceae</taxon>
        <taxon>Brassiceae</taxon>
        <taxon>Brassica</taxon>
    </lineage>
</organism>
<protein>
    <submittedName>
        <fullName evidence="2">Uncharacterized protein</fullName>
    </submittedName>
</protein>
<reference evidence="2" key="1">
    <citation type="submission" date="2019-12" db="EMBL/GenBank/DDBJ databases">
        <title>Genome sequencing and annotation of Brassica cretica.</title>
        <authorList>
            <person name="Studholme D.J."/>
            <person name="Sarris P.F."/>
        </authorList>
    </citation>
    <scope>NUCLEOTIDE SEQUENCE</scope>
    <source>
        <strain evidence="2">PFS-001/15</strain>
        <tissue evidence="2">Leaf</tissue>
    </source>
</reference>
<name>A0A8S9G8V5_BRACR</name>
<dbReference type="AlphaFoldDB" id="A0A8S9G8V5"/>